<dbReference type="InParanoid" id="A0A0H2RNT8"/>
<gene>
    <name evidence="2" type="ORF">SCHPADRAFT_487138</name>
</gene>
<dbReference type="Proteomes" id="UP000053477">
    <property type="component" value="Unassembled WGS sequence"/>
</dbReference>
<accession>A0A0H2RNT8</accession>
<proteinExistence type="predicted"/>
<feature type="region of interest" description="Disordered" evidence="1">
    <location>
        <begin position="1"/>
        <end position="31"/>
    </location>
</feature>
<evidence type="ECO:0000313" key="2">
    <source>
        <dbReference type="EMBL" id="KLO11133.1"/>
    </source>
</evidence>
<dbReference type="EMBL" id="KQ086008">
    <property type="protein sequence ID" value="KLO11133.1"/>
    <property type="molecule type" value="Genomic_DNA"/>
</dbReference>
<evidence type="ECO:0000256" key="1">
    <source>
        <dbReference type="SAM" id="MobiDB-lite"/>
    </source>
</evidence>
<dbReference type="AlphaFoldDB" id="A0A0H2RNT8"/>
<sequence length="178" mass="20569">MSISNENSLVGDKMNTRTSRSAPETCRRHDGSAALSKNVGIDVTMMERRERRACDSLSLFRRRRLNGNVERGTHQAKKARALAIRAGSKQPKEPQYLRICQRRIFLLHFTPNIDGDKRWTYARGSCYDAFLQSVFVMLSGMTQEPRQARRNRMVPSPRKLESRAKHPTRRKIELRSVP</sequence>
<name>A0A0H2RNT8_9AGAM</name>
<reference evidence="2 3" key="1">
    <citation type="submission" date="2015-04" db="EMBL/GenBank/DDBJ databases">
        <title>Complete genome sequence of Schizopora paradoxa KUC8140, a cosmopolitan wood degrader in East Asia.</title>
        <authorList>
            <consortium name="DOE Joint Genome Institute"/>
            <person name="Min B."/>
            <person name="Park H."/>
            <person name="Jang Y."/>
            <person name="Kim J.-J."/>
            <person name="Kim K.H."/>
            <person name="Pangilinan J."/>
            <person name="Lipzen A."/>
            <person name="Riley R."/>
            <person name="Grigoriev I.V."/>
            <person name="Spatafora J.W."/>
            <person name="Choi I.-G."/>
        </authorList>
    </citation>
    <scope>NUCLEOTIDE SEQUENCE [LARGE SCALE GENOMIC DNA]</scope>
    <source>
        <strain evidence="2 3">KUC8140</strain>
    </source>
</reference>
<evidence type="ECO:0000313" key="3">
    <source>
        <dbReference type="Proteomes" id="UP000053477"/>
    </source>
</evidence>
<feature type="compositionally biased region" description="Basic and acidic residues" evidence="1">
    <location>
        <begin position="158"/>
        <end position="178"/>
    </location>
</feature>
<feature type="region of interest" description="Disordered" evidence="1">
    <location>
        <begin position="142"/>
        <end position="178"/>
    </location>
</feature>
<keyword evidence="3" id="KW-1185">Reference proteome</keyword>
<protein>
    <submittedName>
        <fullName evidence="2">Uncharacterized protein</fullName>
    </submittedName>
</protein>
<organism evidence="2 3">
    <name type="scientific">Schizopora paradoxa</name>
    <dbReference type="NCBI Taxonomy" id="27342"/>
    <lineage>
        <taxon>Eukaryota</taxon>
        <taxon>Fungi</taxon>
        <taxon>Dikarya</taxon>
        <taxon>Basidiomycota</taxon>
        <taxon>Agaricomycotina</taxon>
        <taxon>Agaricomycetes</taxon>
        <taxon>Hymenochaetales</taxon>
        <taxon>Schizoporaceae</taxon>
        <taxon>Schizopora</taxon>
    </lineage>
</organism>